<keyword evidence="13" id="KW-0539">Nucleus</keyword>
<dbReference type="PROSITE" id="PS50294">
    <property type="entry name" value="WD_REPEATS_REGION"/>
    <property type="match status" value="1"/>
</dbReference>
<dbReference type="GO" id="GO:0080008">
    <property type="term" value="C:Cul4-RING E3 ubiquitin ligase complex"/>
    <property type="evidence" value="ECO:0007669"/>
    <property type="project" value="InterPro"/>
</dbReference>
<keyword evidence="11" id="KW-0238">DNA-binding</keyword>
<dbReference type="SUPFAM" id="SSF50978">
    <property type="entry name" value="WD40 repeat-like"/>
    <property type="match status" value="1"/>
</dbReference>
<dbReference type="InterPro" id="IPR001680">
    <property type="entry name" value="WD40_rpt"/>
</dbReference>
<dbReference type="PANTHER" id="PTHR15169:SF0">
    <property type="entry name" value="DNA DAMAGE-BINDING PROTEIN 2"/>
    <property type="match status" value="1"/>
</dbReference>
<feature type="region of interest" description="Disordered" evidence="16">
    <location>
        <begin position="1"/>
        <end position="29"/>
    </location>
</feature>
<comment type="similarity">
    <text evidence="4">Belongs to the WD repeat DDB2/WDR76 family.</text>
</comment>
<dbReference type="AlphaFoldDB" id="A0AA88L362"/>
<dbReference type="EMBL" id="JAVRJZ010000011">
    <property type="protein sequence ID" value="KAK2717178.1"/>
    <property type="molecule type" value="Genomic_DNA"/>
</dbReference>
<evidence type="ECO:0000256" key="10">
    <source>
        <dbReference type="ARBA" id="ARBA00022786"/>
    </source>
</evidence>
<keyword evidence="12" id="KW-0234">DNA repair</keyword>
<dbReference type="SMART" id="SM00320">
    <property type="entry name" value="WD40"/>
    <property type="match status" value="5"/>
</dbReference>
<keyword evidence="10" id="KW-0833">Ubl conjugation pathway</keyword>
<dbReference type="PROSITE" id="PS50082">
    <property type="entry name" value="WD_REPEATS_2"/>
    <property type="match status" value="1"/>
</dbReference>
<feature type="compositionally biased region" description="Basic and acidic residues" evidence="16">
    <location>
        <begin position="20"/>
        <end position="29"/>
    </location>
</feature>
<evidence type="ECO:0000256" key="5">
    <source>
        <dbReference type="ARBA" id="ARBA00014580"/>
    </source>
</evidence>
<evidence type="ECO:0000256" key="6">
    <source>
        <dbReference type="ARBA" id="ARBA00022454"/>
    </source>
</evidence>
<dbReference type="GO" id="GO:0003684">
    <property type="term" value="F:damaged DNA binding"/>
    <property type="evidence" value="ECO:0007669"/>
    <property type="project" value="InterPro"/>
</dbReference>
<feature type="region of interest" description="Disordered" evidence="16">
    <location>
        <begin position="410"/>
        <end position="444"/>
    </location>
</feature>
<keyword evidence="7 15" id="KW-0853">WD repeat</keyword>
<evidence type="ECO:0000256" key="7">
    <source>
        <dbReference type="ARBA" id="ARBA00022574"/>
    </source>
</evidence>
<evidence type="ECO:0000256" key="11">
    <source>
        <dbReference type="ARBA" id="ARBA00023125"/>
    </source>
</evidence>
<dbReference type="Pfam" id="PF00400">
    <property type="entry name" value="WD40"/>
    <property type="match status" value="1"/>
</dbReference>
<feature type="repeat" description="WD" evidence="15">
    <location>
        <begin position="222"/>
        <end position="258"/>
    </location>
</feature>
<dbReference type="GO" id="GO:0005694">
    <property type="term" value="C:chromosome"/>
    <property type="evidence" value="ECO:0007669"/>
    <property type="project" value="UniProtKB-SubCell"/>
</dbReference>
<dbReference type="GO" id="GO:0006281">
    <property type="term" value="P:DNA repair"/>
    <property type="evidence" value="ECO:0007669"/>
    <property type="project" value="UniProtKB-KW"/>
</dbReference>
<sequence>MTRNRSSKRCDNEDSNNESPADKPKSKRIKISEAAKKVVPVPAKKPTVNVLRTLSDLSFQGWSPGRFSHGHKNLKLAAMNHVNKLRVVKGYRPFDRRITFMTWHPKKPTVLAVGSKGGDIIFWDYNEPKHEHMINGQGPGGSIQAMKFDVVDPSKIYTASITGLVCKQDFYGRNTQVFLETDNKDHWYTSLDVSFTGKVMLAGDNKGYVRILSVDGEQISQIRLHKQKVTHAEFNPREPWLISTASIDHTVKLWDIRNVKPKPEALHILNHNKPVNSAYFSLAHGNRLLTTDQHSELRIYEGPLWNHARTIAHPHRQFQHLTPIKAYWHPLEDIVIAGRYPDPNFPGYTTAELRTIDFFDADTGKILTQIIPHFKNGIISLNRFDAIGNVMVSGMGWDILVWKPFYPDGQDEKEDDEPTKFKEAETPEHFIKKKRGGGKTKKID</sequence>
<dbReference type="FunFam" id="2.130.10.10:FF:000161">
    <property type="entry name" value="DNA damage-binding protein 2"/>
    <property type="match status" value="1"/>
</dbReference>
<evidence type="ECO:0000256" key="9">
    <source>
        <dbReference type="ARBA" id="ARBA00022763"/>
    </source>
</evidence>
<protein>
    <recommendedName>
        <fullName evidence="5">DNA damage-binding protein 2</fullName>
    </recommendedName>
    <alternativeName>
        <fullName evidence="14">Damage-specific DNA-binding protein 2</fullName>
    </alternativeName>
</protein>
<evidence type="ECO:0000256" key="13">
    <source>
        <dbReference type="ARBA" id="ARBA00023242"/>
    </source>
</evidence>
<evidence type="ECO:0000256" key="15">
    <source>
        <dbReference type="PROSITE-ProRule" id="PRU00221"/>
    </source>
</evidence>
<dbReference type="Proteomes" id="UP001187531">
    <property type="component" value="Unassembled WGS sequence"/>
</dbReference>
<dbReference type="InterPro" id="IPR015943">
    <property type="entry name" value="WD40/YVTN_repeat-like_dom_sf"/>
</dbReference>
<dbReference type="Gene3D" id="2.130.10.10">
    <property type="entry name" value="YVTN repeat-like/Quinoprotein amine dehydrogenase"/>
    <property type="match status" value="1"/>
</dbReference>
<comment type="subcellular location">
    <subcellularLocation>
        <location evidence="2">Chromosome</location>
    </subcellularLocation>
    <subcellularLocation>
        <location evidence="1">Nucleus</location>
    </subcellularLocation>
</comment>
<comment type="pathway">
    <text evidence="3">Protein modification; protein ubiquitination.</text>
</comment>
<dbReference type="GO" id="GO:0005634">
    <property type="term" value="C:nucleus"/>
    <property type="evidence" value="ECO:0007669"/>
    <property type="project" value="UniProtKB-SubCell"/>
</dbReference>
<keyword evidence="9" id="KW-0227">DNA damage</keyword>
<comment type="caution">
    <text evidence="17">The sequence shown here is derived from an EMBL/GenBank/DDBJ whole genome shotgun (WGS) entry which is preliminary data.</text>
</comment>
<evidence type="ECO:0000256" key="1">
    <source>
        <dbReference type="ARBA" id="ARBA00004123"/>
    </source>
</evidence>
<keyword evidence="8" id="KW-0677">Repeat</keyword>
<accession>A0AA88L362</accession>
<dbReference type="PANTHER" id="PTHR15169">
    <property type="entry name" value="DAMAGE-SPECIFIC DNA BINDING PROTEIN 2"/>
    <property type="match status" value="1"/>
</dbReference>
<dbReference type="PROSITE" id="PS00678">
    <property type="entry name" value="WD_REPEATS_1"/>
    <property type="match status" value="1"/>
</dbReference>
<evidence type="ECO:0000256" key="12">
    <source>
        <dbReference type="ARBA" id="ARBA00023204"/>
    </source>
</evidence>
<dbReference type="InterPro" id="IPR019775">
    <property type="entry name" value="WD40_repeat_CS"/>
</dbReference>
<dbReference type="InterPro" id="IPR033312">
    <property type="entry name" value="DDB2"/>
</dbReference>
<gene>
    <name evidence="17" type="ORF">QYM36_007329</name>
</gene>
<reference evidence="17" key="1">
    <citation type="submission" date="2023-07" db="EMBL/GenBank/DDBJ databases">
        <title>Chromosome-level genome assembly of Artemia franciscana.</title>
        <authorList>
            <person name="Jo E."/>
        </authorList>
    </citation>
    <scope>NUCLEOTIDE SEQUENCE</scope>
    <source>
        <tissue evidence="17">Whole body</tissue>
    </source>
</reference>
<dbReference type="InterPro" id="IPR036322">
    <property type="entry name" value="WD40_repeat_dom_sf"/>
</dbReference>
<feature type="compositionally biased region" description="Basic and acidic residues" evidence="16">
    <location>
        <begin position="418"/>
        <end position="430"/>
    </location>
</feature>
<name>A0AA88L362_ARTSF</name>
<evidence type="ECO:0000256" key="16">
    <source>
        <dbReference type="SAM" id="MobiDB-lite"/>
    </source>
</evidence>
<evidence type="ECO:0000256" key="4">
    <source>
        <dbReference type="ARBA" id="ARBA00005434"/>
    </source>
</evidence>
<evidence type="ECO:0000256" key="3">
    <source>
        <dbReference type="ARBA" id="ARBA00004906"/>
    </source>
</evidence>
<evidence type="ECO:0000313" key="17">
    <source>
        <dbReference type="EMBL" id="KAK2717178.1"/>
    </source>
</evidence>
<evidence type="ECO:0000256" key="8">
    <source>
        <dbReference type="ARBA" id="ARBA00022737"/>
    </source>
</evidence>
<keyword evidence="6" id="KW-0158">Chromosome</keyword>
<evidence type="ECO:0000256" key="14">
    <source>
        <dbReference type="ARBA" id="ARBA00031670"/>
    </source>
</evidence>
<organism evidence="17 18">
    <name type="scientific">Artemia franciscana</name>
    <name type="common">Brine shrimp</name>
    <name type="synonym">Artemia sanfranciscana</name>
    <dbReference type="NCBI Taxonomy" id="6661"/>
    <lineage>
        <taxon>Eukaryota</taxon>
        <taxon>Metazoa</taxon>
        <taxon>Ecdysozoa</taxon>
        <taxon>Arthropoda</taxon>
        <taxon>Crustacea</taxon>
        <taxon>Branchiopoda</taxon>
        <taxon>Anostraca</taxon>
        <taxon>Artemiidae</taxon>
        <taxon>Artemia</taxon>
    </lineage>
</organism>
<evidence type="ECO:0000313" key="18">
    <source>
        <dbReference type="Proteomes" id="UP001187531"/>
    </source>
</evidence>
<evidence type="ECO:0000256" key="2">
    <source>
        <dbReference type="ARBA" id="ARBA00004286"/>
    </source>
</evidence>
<feature type="compositionally biased region" description="Basic residues" evidence="16">
    <location>
        <begin position="431"/>
        <end position="444"/>
    </location>
</feature>
<keyword evidence="18" id="KW-1185">Reference proteome</keyword>
<dbReference type="GO" id="GO:0009411">
    <property type="term" value="P:response to UV"/>
    <property type="evidence" value="ECO:0007669"/>
    <property type="project" value="TreeGrafter"/>
</dbReference>
<proteinExistence type="inferred from homology"/>